<dbReference type="GO" id="GO:0005737">
    <property type="term" value="C:cytoplasm"/>
    <property type="evidence" value="ECO:0007669"/>
    <property type="project" value="TreeGrafter"/>
</dbReference>
<evidence type="ECO:0000256" key="1">
    <source>
        <dbReference type="ARBA" id="ARBA00037226"/>
    </source>
</evidence>
<protein>
    <submittedName>
        <fullName evidence="3">Mitochondrial SSU ribosomal protein S26</fullName>
    </submittedName>
</protein>
<organism evidence="3 4">
    <name type="scientific">Podospora anserina (strain S / ATCC MYA-4624 / DSM 980 / FGSC 10383)</name>
    <name type="common">Pleurage anserina</name>
    <dbReference type="NCBI Taxonomy" id="515849"/>
    <lineage>
        <taxon>Eukaryota</taxon>
        <taxon>Fungi</taxon>
        <taxon>Dikarya</taxon>
        <taxon>Ascomycota</taxon>
        <taxon>Pezizomycotina</taxon>
        <taxon>Sordariomycetes</taxon>
        <taxon>Sordariomycetidae</taxon>
        <taxon>Sordariales</taxon>
        <taxon>Podosporaceae</taxon>
        <taxon>Podospora</taxon>
        <taxon>Podospora anserina</taxon>
    </lineage>
</organism>
<dbReference type="SUPFAM" id="SSF54719">
    <property type="entry name" value="Fe,Mn superoxide dismutase (SOD), C-terminal domain"/>
    <property type="match status" value="1"/>
</dbReference>
<dbReference type="InterPro" id="IPR036314">
    <property type="entry name" value="SOD_C_sf"/>
</dbReference>
<dbReference type="GO" id="GO:0004784">
    <property type="term" value="F:superoxide dismutase activity"/>
    <property type="evidence" value="ECO:0007669"/>
    <property type="project" value="InterPro"/>
</dbReference>
<dbReference type="GO" id="GO:0005840">
    <property type="term" value="C:ribosome"/>
    <property type="evidence" value="ECO:0007669"/>
    <property type="project" value="UniProtKB-KW"/>
</dbReference>
<sequence>MLRPRLRIPRASSPFALPASRSSTAGQLLPLAYRSSYHTVPVLENIPEKESEDGQKYRSIDGFLSPMAFTTAWDYYQTHVLSNLNRLCAETNNDSLLLKDVVLATARDPAQAATFNYASAAHNNHFFFKCLSPTETKAEDMPAQLKDALVKSFGSLDALKELMVNTATSMFGPGFVWLVRSDRPKDPHQFRVLTTYLSGSPYPAAHWRKQSLNTATDVGESSERGIQAGKQYLENSARGAGWNASAYKKDDFAPGGVLLEPVLCLNTWEHAWLFEYGFGGSPKSVLDKVKGGQAGVAENQKSGKEVYAERWWDFVDWNVVARLAFPGGTKI</sequence>
<keyword evidence="3" id="KW-0687">Ribonucleoprotein</keyword>
<dbReference type="Pfam" id="PF02777">
    <property type="entry name" value="Sod_Fe_C"/>
    <property type="match status" value="1"/>
</dbReference>
<dbReference type="SUPFAM" id="SSF46609">
    <property type="entry name" value="Fe,Mn superoxide dismutase (SOD), N-terminal domain"/>
    <property type="match status" value="1"/>
</dbReference>
<dbReference type="GO" id="GO:0046872">
    <property type="term" value="F:metal ion binding"/>
    <property type="evidence" value="ECO:0007669"/>
    <property type="project" value="InterPro"/>
</dbReference>
<dbReference type="InParanoid" id="A0A090CDQ3"/>
<evidence type="ECO:0000259" key="2">
    <source>
        <dbReference type="Pfam" id="PF02777"/>
    </source>
</evidence>
<comment type="function">
    <text evidence="1">Component of the mitochondrial ribosome (mitoribosome), a dedicated translation machinery responsible for the synthesis of mitochondrial genome-encoded proteins, including at least some of the essential transmembrane subunits of the mitochondrial respiratory chain. The mitoribosomes are attached to the mitochondrial inner membrane and translation products are cotranslationally integrated into the membrane.</text>
</comment>
<proteinExistence type="predicted"/>
<feature type="domain" description="Manganese/iron superoxide dismutase C-terminal" evidence="2">
    <location>
        <begin position="143"/>
        <end position="198"/>
    </location>
</feature>
<dbReference type="AlphaFoldDB" id="A0A090CDQ3"/>
<accession>A0A090CDQ3</accession>
<dbReference type="InterPro" id="IPR036324">
    <property type="entry name" value="Mn/Fe_SOD_N_sf"/>
</dbReference>
<dbReference type="Proteomes" id="UP000001197">
    <property type="component" value="Chromosome 1"/>
</dbReference>
<evidence type="ECO:0000313" key="3">
    <source>
        <dbReference type="EMBL" id="CDP23419.1"/>
    </source>
</evidence>
<dbReference type="STRING" id="515849.A0A090CDQ3"/>
<dbReference type="Gene3D" id="3.55.40.20">
    <property type="entry name" value="Iron/manganese superoxide dismutase, C-terminal domain"/>
    <property type="match status" value="1"/>
</dbReference>
<dbReference type="eggNOG" id="KOG0876">
    <property type="taxonomic scope" value="Eukaryota"/>
</dbReference>
<evidence type="ECO:0000313" key="4">
    <source>
        <dbReference type="Proteomes" id="UP000001197"/>
    </source>
</evidence>
<reference evidence="4" key="2">
    <citation type="journal article" date="2014" name="Genetics">
        <title>Maintaining two mating types: Structure of the mating type locus and its role in heterokaryosis in Podospora anserina.</title>
        <authorList>
            <person name="Grognet P."/>
            <person name="Bidard F."/>
            <person name="Kuchly C."/>
            <person name="Tong L.C.H."/>
            <person name="Coppin E."/>
            <person name="Benkhali J.A."/>
            <person name="Couloux A."/>
            <person name="Wincker P."/>
            <person name="Debuchy R."/>
            <person name="Silar P."/>
        </authorList>
    </citation>
    <scope>GENOME REANNOTATION</scope>
    <source>
        <strain evidence="4">S / ATCC MYA-4624 / DSM 980 / FGSC 10383</strain>
    </source>
</reference>
<dbReference type="PANTHER" id="PTHR43595">
    <property type="entry name" value="37S RIBOSOMAL PROTEIN S26, MITOCHONDRIAL"/>
    <property type="match status" value="1"/>
</dbReference>
<reference evidence="3 4" key="1">
    <citation type="journal article" date="2008" name="Genome Biol.">
        <title>The genome sequence of the model ascomycete fungus Podospora anserina.</title>
        <authorList>
            <person name="Espagne E."/>
            <person name="Lespinet O."/>
            <person name="Malagnac F."/>
            <person name="Da Silva C."/>
            <person name="Jaillon O."/>
            <person name="Porcel B.M."/>
            <person name="Couloux A."/>
            <person name="Aury J.-M."/>
            <person name="Segurens B."/>
            <person name="Poulain J."/>
            <person name="Anthouard V."/>
            <person name="Grossetete S."/>
            <person name="Khalili H."/>
            <person name="Coppin E."/>
            <person name="Dequard-Chablat M."/>
            <person name="Picard M."/>
            <person name="Contamine V."/>
            <person name="Arnaise S."/>
            <person name="Bourdais A."/>
            <person name="Berteaux-Lecellier V."/>
            <person name="Gautheret D."/>
            <person name="de Vries R.P."/>
            <person name="Battaglia E."/>
            <person name="Coutinho P.M."/>
            <person name="Danchin E.G.J."/>
            <person name="Henrissat B."/>
            <person name="El Khoury R."/>
            <person name="Sainsard-Chanet A."/>
            <person name="Boivin A."/>
            <person name="Pinan-Lucarre B."/>
            <person name="Sellem C.H."/>
            <person name="Debuchy R."/>
            <person name="Wincker P."/>
            <person name="Weissenbach J."/>
            <person name="Silar P."/>
        </authorList>
    </citation>
    <scope>NUCLEOTIDE SEQUENCE [LARGE SCALE GENOMIC DNA]</scope>
    <source>
        <strain evidence="4">S / ATCC MYA-4624 / DSM 980 / FGSC 10383</strain>
    </source>
</reference>
<dbReference type="InterPro" id="IPR019832">
    <property type="entry name" value="Mn/Fe_SOD_C"/>
</dbReference>
<keyword evidence="4" id="KW-1185">Reference proteome</keyword>
<dbReference type="FunCoup" id="A0A090CDQ3">
    <property type="interactions" value="104"/>
</dbReference>
<name>A0A090CDQ3_PODAN</name>
<dbReference type="PANTHER" id="PTHR43595:SF2">
    <property type="entry name" value="SMALL RIBOSOMAL SUBUNIT PROTEIN MS42"/>
    <property type="match status" value="1"/>
</dbReference>
<dbReference type="EMBL" id="FO904936">
    <property type="protein sequence ID" value="CDP23419.1"/>
    <property type="molecule type" value="Genomic_DNA"/>
</dbReference>
<keyword evidence="3" id="KW-0689">Ribosomal protein</keyword>